<dbReference type="NCBIfam" id="TIGR00763">
    <property type="entry name" value="lon"/>
    <property type="match status" value="1"/>
</dbReference>
<keyword evidence="4 9" id="KW-0547">Nucleotide-binding</keyword>
<dbReference type="Gene3D" id="1.20.5.5270">
    <property type="match status" value="1"/>
</dbReference>
<evidence type="ECO:0000256" key="7">
    <source>
        <dbReference type="ARBA" id="ARBA00022840"/>
    </source>
</evidence>
<dbReference type="InterPro" id="IPR003111">
    <property type="entry name" value="Lon_prtase_N"/>
</dbReference>
<organism evidence="16 17">
    <name type="scientific">Catenulispora yoronensis</name>
    <dbReference type="NCBI Taxonomy" id="450799"/>
    <lineage>
        <taxon>Bacteria</taxon>
        <taxon>Bacillati</taxon>
        <taxon>Actinomycetota</taxon>
        <taxon>Actinomycetes</taxon>
        <taxon>Catenulisporales</taxon>
        <taxon>Catenulisporaceae</taxon>
        <taxon>Catenulispora</taxon>
    </lineage>
</organism>
<dbReference type="Pfam" id="PF00004">
    <property type="entry name" value="AAA"/>
    <property type="match status" value="1"/>
</dbReference>
<feature type="region of interest" description="Disordered" evidence="13">
    <location>
        <begin position="574"/>
        <end position="647"/>
    </location>
</feature>
<sequence length="865" mass="92323">MSENMTGATKAFPVIPLDDAVVLPGMVVPLDLSDSETRAAVDAAANGPTRGGKPQVLLVPRLDGSYAKSGVVGIIEQTGRMAGSGRMVAVVRGTHRATIGVGTTGPGAALWVEAIVLDEPSITSRTRELAKQYKELAIEILQHREAFQVVDMVQQITDPSQLADSAGYAPYLKPVQKVELLETLSVDERLEKLLQWGREHLVELDVNETIRKDVEDGMEKQQREFLLRRQLAAVRKELAELDGKEASEEEDYRSRVEAADLPDKVREAALKEVDKLERAGEQGPEAGWIRTWLDTVLEMPWNERSEESYDIAGARAVLDADHAGLDDVKERIVEYLAVRKKRQDKGLELVGGRRSGAVLALVGPPGVGKTSLGESVARAMGREFVRVALGGVRDEAEIRGHRRTYVGALPGRIVRAIKDAGTMNPVVLLDEIDKVGADYRGDPTAALLEVLDPAQNHTFRDHYLEVELDLSDVVFLATANVLEAIPGPLLDRMELVRLDGYTEDEKVLIARDHLLPRQIDRAGLSADEVAFDDEALRLLAQQYTREAGVRDLERAISRVLRKVAAKTALADSEAAAKSPATVLDQDGAGASDGDAAAQGAEVTAGVSSDGTAATGTATEATETATETTETTETTEATETTPTKTPKLVVTVDNLKDYLGRPRHTPETADRLAVPGVATGLAVTGAGGEVLFVEASLADPESGGTGVTLTGQLGDVMKESAQIALSYLRSHGAELELPVADLSKRAVHIHVPAGAQPKDGPSAGVTMTTALASLLSGRLVRQDVAMTGEVSLTGRVLPIGGVKQKLLAAHQAGATTVLLPKRNGPDLDDVPAEVLEKLDVHLVADVREVLNLALEPAERPVAVAAV</sequence>
<dbReference type="EC" id="3.4.21.53" evidence="9 10"/>
<dbReference type="Gene3D" id="3.30.230.10">
    <property type="match status" value="1"/>
</dbReference>
<comment type="subunit">
    <text evidence="9 10">Homohexamer. Organized in a ring with a central cavity.</text>
</comment>
<protein>
    <recommendedName>
        <fullName evidence="9 10">Lon protease</fullName>
        <ecNumber evidence="9 10">3.4.21.53</ecNumber>
    </recommendedName>
    <alternativeName>
        <fullName evidence="9">ATP-dependent protease La</fullName>
    </alternativeName>
</protein>
<gene>
    <name evidence="9" type="primary">lon</name>
    <name evidence="16" type="ORF">GCM10009839_31400</name>
</gene>
<evidence type="ECO:0000256" key="4">
    <source>
        <dbReference type="ARBA" id="ARBA00022741"/>
    </source>
</evidence>
<comment type="similarity">
    <text evidence="9 10 11 12">Belongs to the peptidase S16 family.</text>
</comment>
<dbReference type="SUPFAM" id="SSF54211">
    <property type="entry name" value="Ribosomal protein S5 domain 2-like"/>
    <property type="match status" value="1"/>
</dbReference>
<comment type="induction">
    <text evidence="9">By heat shock.</text>
</comment>
<keyword evidence="6 9" id="KW-0720">Serine protease</keyword>
<dbReference type="Pfam" id="PF02190">
    <property type="entry name" value="LON_substr_bdg"/>
    <property type="match status" value="1"/>
</dbReference>
<dbReference type="SMART" id="SM00464">
    <property type="entry name" value="LON"/>
    <property type="match status" value="1"/>
</dbReference>
<dbReference type="PROSITE" id="PS51787">
    <property type="entry name" value="LON_N"/>
    <property type="match status" value="1"/>
</dbReference>
<reference evidence="17" key="1">
    <citation type="journal article" date="2019" name="Int. J. Syst. Evol. Microbiol.">
        <title>The Global Catalogue of Microorganisms (GCM) 10K type strain sequencing project: providing services to taxonomists for standard genome sequencing and annotation.</title>
        <authorList>
            <consortium name="The Broad Institute Genomics Platform"/>
            <consortium name="The Broad Institute Genome Sequencing Center for Infectious Disease"/>
            <person name="Wu L."/>
            <person name="Ma J."/>
        </authorList>
    </citation>
    <scope>NUCLEOTIDE SEQUENCE [LARGE SCALE GENOMIC DNA]</scope>
    <source>
        <strain evidence="17">JCM 16014</strain>
    </source>
</reference>
<comment type="caution">
    <text evidence="16">The sequence shown here is derived from an EMBL/GenBank/DDBJ whole genome shotgun (WGS) entry which is preliminary data.</text>
</comment>
<keyword evidence="5 9" id="KW-0378">Hydrolase</keyword>
<dbReference type="PROSITE" id="PS51786">
    <property type="entry name" value="LON_PROTEOLYTIC"/>
    <property type="match status" value="1"/>
</dbReference>
<evidence type="ECO:0000256" key="3">
    <source>
        <dbReference type="ARBA" id="ARBA00022670"/>
    </source>
</evidence>
<evidence type="ECO:0000256" key="1">
    <source>
        <dbReference type="ARBA" id="ARBA00004496"/>
    </source>
</evidence>
<dbReference type="InterPro" id="IPR020568">
    <property type="entry name" value="Ribosomal_Su5_D2-typ_SF"/>
</dbReference>
<evidence type="ECO:0000256" key="10">
    <source>
        <dbReference type="PIRNR" id="PIRNR001174"/>
    </source>
</evidence>
<accession>A0ABP5FMR2</accession>
<dbReference type="HAMAP" id="MF_01973">
    <property type="entry name" value="lon_bact"/>
    <property type="match status" value="1"/>
</dbReference>
<dbReference type="PRINTS" id="PR00830">
    <property type="entry name" value="ENDOLAPTASE"/>
</dbReference>
<keyword evidence="8 9" id="KW-0346">Stress response</keyword>
<dbReference type="InterPro" id="IPR027417">
    <property type="entry name" value="P-loop_NTPase"/>
</dbReference>
<dbReference type="InterPro" id="IPR015947">
    <property type="entry name" value="PUA-like_sf"/>
</dbReference>
<dbReference type="SMART" id="SM00382">
    <property type="entry name" value="AAA"/>
    <property type="match status" value="1"/>
</dbReference>
<dbReference type="PIRSF" id="PIRSF001174">
    <property type="entry name" value="Lon_proteas"/>
    <property type="match status" value="1"/>
</dbReference>
<comment type="catalytic activity">
    <reaction evidence="9 10 11">
        <text>Hydrolysis of proteins in presence of ATP.</text>
        <dbReference type="EC" id="3.4.21.53"/>
    </reaction>
</comment>
<feature type="active site" evidence="9 11">
    <location>
        <position position="761"/>
    </location>
</feature>
<dbReference type="PANTHER" id="PTHR43718">
    <property type="entry name" value="LON PROTEASE"/>
    <property type="match status" value="1"/>
</dbReference>
<evidence type="ECO:0000256" key="13">
    <source>
        <dbReference type="SAM" id="MobiDB-lite"/>
    </source>
</evidence>
<keyword evidence="3 9" id="KW-0645">Protease</keyword>
<evidence type="ECO:0000259" key="14">
    <source>
        <dbReference type="PROSITE" id="PS51786"/>
    </source>
</evidence>
<evidence type="ECO:0000313" key="16">
    <source>
        <dbReference type="EMBL" id="GAA2029558.1"/>
    </source>
</evidence>
<evidence type="ECO:0000256" key="6">
    <source>
        <dbReference type="ARBA" id="ARBA00022825"/>
    </source>
</evidence>
<evidence type="ECO:0000256" key="5">
    <source>
        <dbReference type="ARBA" id="ARBA00022801"/>
    </source>
</evidence>
<evidence type="ECO:0000313" key="17">
    <source>
        <dbReference type="Proteomes" id="UP001500751"/>
    </source>
</evidence>
<dbReference type="InterPro" id="IPR027543">
    <property type="entry name" value="Lon_bac"/>
</dbReference>
<dbReference type="Gene3D" id="3.40.50.300">
    <property type="entry name" value="P-loop containing nucleotide triphosphate hydrolases"/>
    <property type="match status" value="1"/>
</dbReference>
<dbReference type="PANTHER" id="PTHR43718:SF2">
    <property type="entry name" value="LON PROTEASE HOMOLOG, MITOCHONDRIAL"/>
    <property type="match status" value="1"/>
</dbReference>
<dbReference type="PROSITE" id="PS01046">
    <property type="entry name" value="LON_SER"/>
    <property type="match status" value="1"/>
</dbReference>
<evidence type="ECO:0000256" key="11">
    <source>
        <dbReference type="PROSITE-ProRule" id="PRU01122"/>
    </source>
</evidence>
<dbReference type="RefSeq" id="WP_344666327.1">
    <property type="nucleotide sequence ID" value="NZ_BAAAQN010000015.1"/>
</dbReference>
<keyword evidence="2 9" id="KW-0963">Cytoplasm</keyword>
<dbReference type="Gene3D" id="2.30.130.40">
    <property type="entry name" value="LON domain-like"/>
    <property type="match status" value="1"/>
</dbReference>
<dbReference type="InterPro" id="IPR027065">
    <property type="entry name" value="Lon_Prtase"/>
</dbReference>
<dbReference type="Pfam" id="PF05362">
    <property type="entry name" value="Lon_C"/>
    <property type="match status" value="1"/>
</dbReference>
<dbReference type="InterPro" id="IPR046336">
    <property type="entry name" value="Lon_prtase_N_sf"/>
</dbReference>
<dbReference type="Gene3D" id="1.10.8.60">
    <property type="match status" value="1"/>
</dbReference>
<keyword evidence="7 9" id="KW-0067">ATP-binding</keyword>
<dbReference type="SUPFAM" id="SSF52540">
    <property type="entry name" value="P-loop containing nucleoside triphosphate hydrolases"/>
    <property type="match status" value="1"/>
</dbReference>
<keyword evidence="17" id="KW-1185">Reference proteome</keyword>
<dbReference type="InterPro" id="IPR054594">
    <property type="entry name" value="Lon_lid"/>
</dbReference>
<comment type="subcellular location">
    <subcellularLocation>
        <location evidence="1 9 10">Cytoplasm</location>
    </subcellularLocation>
</comment>
<dbReference type="InterPro" id="IPR003593">
    <property type="entry name" value="AAA+_ATPase"/>
</dbReference>
<dbReference type="InterPro" id="IPR008269">
    <property type="entry name" value="Lon_proteolytic"/>
</dbReference>
<evidence type="ECO:0000256" key="12">
    <source>
        <dbReference type="RuleBase" id="RU000591"/>
    </source>
</evidence>
<dbReference type="Proteomes" id="UP001500751">
    <property type="component" value="Unassembled WGS sequence"/>
</dbReference>
<name>A0ABP5FMR2_9ACTN</name>
<feature type="compositionally biased region" description="Low complexity" evidence="13">
    <location>
        <begin position="610"/>
        <end position="646"/>
    </location>
</feature>
<dbReference type="Gene3D" id="1.20.58.1480">
    <property type="match status" value="1"/>
</dbReference>
<evidence type="ECO:0000256" key="2">
    <source>
        <dbReference type="ARBA" id="ARBA00022490"/>
    </source>
</evidence>
<dbReference type="InterPro" id="IPR003959">
    <property type="entry name" value="ATPase_AAA_core"/>
</dbReference>
<dbReference type="InterPro" id="IPR004815">
    <property type="entry name" value="Lon_bac/euk-typ"/>
</dbReference>
<dbReference type="InterPro" id="IPR014721">
    <property type="entry name" value="Ribsml_uS5_D2-typ_fold_subgr"/>
</dbReference>
<proteinExistence type="evidence at transcript level"/>
<dbReference type="Pfam" id="PF22667">
    <property type="entry name" value="Lon_lid"/>
    <property type="match status" value="1"/>
</dbReference>
<feature type="domain" description="Lon proteolytic" evidence="14">
    <location>
        <begin position="671"/>
        <end position="855"/>
    </location>
</feature>
<dbReference type="EMBL" id="BAAAQN010000015">
    <property type="protein sequence ID" value="GAA2029558.1"/>
    <property type="molecule type" value="Genomic_DNA"/>
</dbReference>
<evidence type="ECO:0000256" key="9">
    <source>
        <dbReference type="HAMAP-Rule" id="MF_01973"/>
    </source>
</evidence>
<dbReference type="CDD" id="cd19500">
    <property type="entry name" value="RecA-like_Lon"/>
    <property type="match status" value="1"/>
</dbReference>
<evidence type="ECO:0000259" key="15">
    <source>
        <dbReference type="PROSITE" id="PS51787"/>
    </source>
</evidence>
<feature type="domain" description="Lon N-terminal" evidence="15">
    <location>
        <begin position="12"/>
        <end position="201"/>
    </location>
</feature>
<feature type="compositionally biased region" description="Low complexity" evidence="13">
    <location>
        <begin position="584"/>
        <end position="600"/>
    </location>
</feature>
<evidence type="ECO:0000256" key="8">
    <source>
        <dbReference type="ARBA" id="ARBA00023016"/>
    </source>
</evidence>
<dbReference type="SUPFAM" id="SSF88697">
    <property type="entry name" value="PUA domain-like"/>
    <property type="match status" value="1"/>
</dbReference>
<dbReference type="InterPro" id="IPR008268">
    <property type="entry name" value="Peptidase_S16_AS"/>
</dbReference>
<feature type="binding site" evidence="9">
    <location>
        <begin position="363"/>
        <end position="370"/>
    </location>
    <ligand>
        <name>ATP</name>
        <dbReference type="ChEBI" id="CHEBI:30616"/>
    </ligand>
</feature>
<comment type="function">
    <text evidence="9">ATP-dependent serine protease that mediates the selective degradation of mutant and abnormal proteins as well as certain short-lived regulatory proteins. Required for cellular homeostasis and for survival from DNA damage and developmental changes induced by stress. Degrades polypeptides processively to yield small peptide fragments that are 5 to 10 amino acids long. Binds to DNA in a double-stranded, site-specific manner.</text>
</comment>
<feature type="active site" evidence="9 11">
    <location>
        <position position="804"/>
    </location>
</feature>